<keyword evidence="3" id="KW-1185">Reference proteome</keyword>
<reference evidence="2" key="1">
    <citation type="submission" date="2019-10" db="EMBL/GenBank/DDBJ databases">
        <authorList>
            <consortium name="DOE Joint Genome Institute"/>
            <person name="Kuo A."/>
            <person name="Miyauchi S."/>
            <person name="Kiss E."/>
            <person name="Drula E."/>
            <person name="Kohler A."/>
            <person name="Sanchez-Garcia M."/>
            <person name="Andreopoulos B."/>
            <person name="Barry K.W."/>
            <person name="Bonito G."/>
            <person name="Buee M."/>
            <person name="Carver A."/>
            <person name="Chen C."/>
            <person name="Cichocki N."/>
            <person name="Clum A."/>
            <person name="Culley D."/>
            <person name="Crous P.W."/>
            <person name="Fauchery L."/>
            <person name="Girlanda M."/>
            <person name="Hayes R."/>
            <person name="Keri Z."/>
            <person name="LaButti K."/>
            <person name="Lipzen A."/>
            <person name="Lombard V."/>
            <person name="Magnuson J."/>
            <person name="Maillard F."/>
            <person name="Morin E."/>
            <person name="Murat C."/>
            <person name="Nolan M."/>
            <person name="Ohm R."/>
            <person name="Pangilinan J."/>
            <person name="Pereira M."/>
            <person name="Perotto S."/>
            <person name="Peter M."/>
            <person name="Riley R."/>
            <person name="Sitrit Y."/>
            <person name="Stielow B."/>
            <person name="Szollosi G."/>
            <person name="Zifcakova L."/>
            <person name="Stursova M."/>
            <person name="Spatafora J.W."/>
            <person name="Tedersoo L."/>
            <person name="Vaario L.-M."/>
            <person name="Yamada A."/>
            <person name="Yan M."/>
            <person name="Wang P."/>
            <person name="Xu J."/>
            <person name="Bruns T."/>
            <person name="Baldrian P."/>
            <person name="Vilgalys R."/>
            <person name="Henrissat B."/>
            <person name="Grigoriev I.V."/>
            <person name="Hibbett D."/>
            <person name="Nagy L.G."/>
            <person name="Martin F.M."/>
        </authorList>
    </citation>
    <scope>NUCLEOTIDE SEQUENCE</scope>
    <source>
        <strain evidence="2">Prilba</strain>
    </source>
</reference>
<dbReference type="EMBL" id="WHVB01000005">
    <property type="protein sequence ID" value="KAF8482961.1"/>
    <property type="molecule type" value="Genomic_DNA"/>
</dbReference>
<dbReference type="OrthoDB" id="3236929at2759"/>
<dbReference type="AlphaFoldDB" id="A0A9P5TB01"/>
<evidence type="ECO:0000313" key="2">
    <source>
        <dbReference type="EMBL" id="KAF8482961.1"/>
    </source>
</evidence>
<evidence type="ECO:0000256" key="1">
    <source>
        <dbReference type="SAM" id="MobiDB-lite"/>
    </source>
</evidence>
<reference evidence="2" key="2">
    <citation type="journal article" date="2020" name="Nat. Commun.">
        <title>Large-scale genome sequencing of mycorrhizal fungi provides insights into the early evolution of symbiotic traits.</title>
        <authorList>
            <person name="Miyauchi S."/>
            <person name="Kiss E."/>
            <person name="Kuo A."/>
            <person name="Drula E."/>
            <person name="Kohler A."/>
            <person name="Sanchez-Garcia M."/>
            <person name="Morin E."/>
            <person name="Andreopoulos B."/>
            <person name="Barry K.W."/>
            <person name="Bonito G."/>
            <person name="Buee M."/>
            <person name="Carver A."/>
            <person name="Chen C."/>
            <person name="Cichocki N."/>
            <person name="Clum A."/>
            <person name="Culley D."/>
            <person name="Crous P.W."/>
            <person name="Fauchery L."/>
            <person name="Girlanda M."/>
            <person name="Hayes R.D."/>
            <person name="Keri Z."/>
            <person name="LaButti K."/>
            <person name="Lipzen A."/>
            <person name="Lombard V."/>
            <person name="Magnuson J."/>
            <person name="Maillard F."/>
            <person name="Murat C."/>
            <person name="Nolan M."/>
            <person name="Ohm R.A."/>
            <person name="Pangilinan J."/>
            <person name="Pereira M.F."/>
            <person name="Perotto S."/>
            <person name="Peter M."/>
            <person name="Pfister S."/>
            <person name="Riley R."/>
            <person name="Sitrit Y."/>
            <person name="Stielow J.B."/>
            <person name="Szollosi G."/>
            <person name="Zifcakova L."/>
            <person name="Stursova M."/>
            <person name="Spatafora J.W."/>
            <person name="Tedersoo L."/>
            <person name="Vaario L.M."/>
            <person name="Yamada A."/>
            <person name="Yan M."/>
            <person name="Wang P."/>
            <person name="Xu J."/>
            <person name="Bruns T."/>
            <person name="Baldrian P."/>
            <person name="Vilgalys R."/>
            <person name="Dunand C."/>
            <person name="Henrissat B."/>
            <person name="Grigoriev I.V."/>
            <person name="Hibbett D."/>
            <person name="Nagy L.G."/>
            <person name="Martin F.M."/>
        </authorList>
    </citation>
    <scope>NUCLEOTIDE SEQUENCE</scope>
    <source>
        <strain evidence="2">Prilba</strain>
    </source>
</reference>
<evidence type="ECO:0000313" key="3">
    <source>
        <dbReference type="Proteomes" id="UP000759537"/>
    </source>
</evidence>
<name>A0A9P5TB01_9AGAM</name>
<protein>
    <submittedName>
        <fullName evidence="2">Uncharacterized protein</fullName>
    </submittedName>
</protein>
<feature type="compositionally biased region" description="Low complexity" evidence="1">
    <location>
        <begin position="373"/>
        <end position="393"/>
    </location>
</feature>
<gene>
    <name evidence="2" type="ORF">DFH94DRAFT_680915</name>
</gene>
<feature type="region of interest" description="Disordered" evidence="1">
    <location>
        <begin position="91"/>
        <end position="195"/>
    </location>
</feature>
<organism evidence="2 3">
    <name type="scientific">Russula ochroleuca</name>
    <dbReference type="NCBI Taxonomy" id="152965"/>
    <lineage>
        <taxon>Eukaryota</taxon>
        <taxon>Fungi</taxon>
        <taxon>Dikarya</taxon>
        <taxon>Basidiomycota</taxon>
        <taxon>Agaricomycotina</taxon>
        <taxon>Agaricomycetes</taxon>
        <taxon>Russulales</taxon>
        <taxon>Russulaceae</taxon>
        <taxon>Russula</taxon>
    </lineage>
</organism>
<feature type="region of interest" description="Disordered" evidence="1">
    <location>
        <begin position="244"/>
        <end position="410"/>
    </location>
</feature>
<accession>A0A9P5TB01</accession>
<feature type="compositionally biased region" description="Polar residues" evidence="1">
    <location>
        <begin position="101"/>
        <end position="113"/>
    </location>
</feature>
<feature type="compositionally biased region" description="Basic and acidic residues" evidence="1">
    <location>
        <begin position="394"/>
        <end position="410"/>
    </location>
</feature>
<dbReference type="Proteomes" id="UP000759537">
    <property type="component" value="Unassembled WGS sequence"/>
</dbReference>
<proteinExistence type="predicted"/>
<feature type="compositionally biased region" description="Low complexity" evidence="1">
    <location>
        <begin position="267"/>
        <end position="289"/>
    </location>
</feature>
<feature type="compositionally biased region" description="Polar residues" evidence="1">
    <location>
        <begin position="126"/>
        <end position="140"/>
    </location>
</feature>
<comment type="caution">
    <text evidence="2">The sequence shown here is derived from an EMBL/GenBank/DDBJ whole genome shotgun (WGS) entry which is preliminary data.</text>
</comment>
<sequence length="461" mass="50259">MSLIEAPLQSGYPDEFSDAMANMTASILQEQLAPILETLREHARLLDVHAALLNHSTTMNRYNVGKLDDIRDFQNNINFKLQFYVEPEDRVYPNYPRTPTPAGSTETVSNTESRLLVADEHIPSDEPTQSTDPSFSSVATTPELPDRPSTPTATEPADSRPTTPTQELGDGFTVVPGPSRRLQRERPFSVAPDPMWNSSREINPFERLAAPAPPPPYVPPPTYDEAVPIEIEIEPETLQAPTLTVQHVSVSSSVIPPAPAEEEEVEASSNAVANTSTSTSTSNTDDSPNNAPPSPVVSSLPSATAGHLDNDAGLSSLSLIPSTGPVEDSLVSGVEADHDDPDLSPSPQLSEKARGKKRMREEDYTSDEENQALESLLGEGCSSGSGHNPGSSGRDQEPDRKRMKMDTRISTDQLVVDRDVLMAARMGLVEELTPRERRRQVEKLKAIEKLFRSGRGSLRLR</sequence>